<protein>
    <submittedName>
        <fullName evidence="1">(rape) hypothetical protein</fullName>
    </submittedName>
</protein>
<organism evidence="1">
    <name type="scientific">Brassica napus</name>
    <name type="common">Rape</name>
    <dbReference type="NCBI Taxonomy" id="3708"/>
    <lineage>
        <taxon>Eukaryota</taxon>
        <taxon>Viridiplantae</taxon>
        <taxon>Streptophyta</taxon>
        <taxon>Embryophyta</taxon>
        <taxon>Tracheophyta</taxon>
        <taxon>Spermatophyta</taxon>
        <taxon>Magnoliopsida</taxon>
        <taxon>eudicotyledons</taxon>
        <taxon>Gunneridae</taxon>
        <taxon>Pentapetalae</taxon>
        <taxon>rosids</taxon>
        <taxon>malvids</taxon>
        <taxon>Brassicales</taxon>
        <taxon>Brassicaceae</taxon>
        <taxon>Brassiceae</taxon>
        <taxon>Brassica</taxon>
    </lineage>
</organism>
<sequence>MQLAERYITEACVDYRFCNETCKETNLASLDCFLISEINVWFRLSGAC</sequence>
<gene>
    <name evidence="1" type="ORF">DARMORV10_A04P11770.1</name>
</gene>
<evidence type="ECO:0000313" key="1">
    <source>
        <dbReference type="EMBL" id="CAF2272395.1"/>
    </source>
</evidence>
<dbReference type="AlphaFoldDB" id="A0A817B454"/>
<reference evidence="1" key="1">
    <citation type="submission" date="2021-01" db="EMBL/GenBank/DDBJ databases">
        <authorList>
            <consortium name="Genoscope - CEA"/>
            <person name="William W."/>
        </authorList>
    </citation>
    <scope>NUCLEOTIDE SEQUENCE</scope>
</reference>
<name>A0A817B454_BRANA</name>
<accession>A0A817B454</accession>
<dbReference type="EMBL" id="HG994358">
    <property type="protein sequence ID" value="CAF2272395.1"/>
    <property type="molecule type" value="Genomic_DNA"/>
</dbReference>
<proteinExistence type="predicted"/>
<dbReference type="Proteomes" id="UP001295469">
    <property type="component" value="Chromosome A04"/>
</dbReference>